<evidence type="ECO:0000313" key="3">
    <source>
        <dbReference type="RefSeq" id="XP_010430337.1"/>
    </source>
</evidence>
<dbReference type="GeneID" id="104714608"/>
<reference evidence="2" key="2">
    <citation type="journal article" date="2014" name="Nat. Commun.">
        <title>The emerging biofuel crop Camelina sativa retains a highly undifferentiated hexaploid genome structure.</title>
        <authorList>
            <person name="Kagale S."/>
            <person name="Koh C."/>
            <person name="Nixon J."/>
            <person name="Bollina V."/>
            <person name="Clarke W.E."/>
            <person name="Tuteja R."/>
            <person name="Spillane C."/>
            <person name="Robinson S.J."/>
            <person name="Links M.G."/>
            <person name="Clarke C."/>
            <person name="Higgins E.E."/>
            <person name="Huebert T."/>
            <person name="Sharpe A.G."/>
            <person name="Parkin I.A."/>
        </authorList>
    </citation>
    <scope>NUCLEOTIDE SEQUENCE [LARGE SCALE GENOMIC DNA]</scope>
    <source>
        <strain evidence="2">r\DH55</strain>
    </source>
</reference>
<keyword evidence="2" id="KW-1185">Reference proteome</keyword>
<dbReference type="RefSeq" id="XP_010430338.1">
    <property type="nucleotide sequence ID" value="XM_010432036.2"/>
</dbReference>
<feature type="compositionally biased region" description="Polar residues" evidence="1">
    <location>
        <begin position="100"/>
        <end position="118"/>
    </location>
</feature>
<feature type="compositionally biased region" description="Basic and acidic residues" evidence="1">
    <location>
        <begin position="83"/>
        <end position="99"/>
    </location>
</feature>
<proteinExistence type="predicted"/>
<accession>A0ABM0TRX5</accession>
<reference evidence="2" key="1">
    <citation type="journal article" date="1997" name="Nucleic Acids Res.">
        <title>tRNAscan-SE: a program for improved detection of transfer RNA genes in genomic sequence.</title>
        <authorList>
            <person name="Lowe T.M."/>
            <person name="Eddy S.R."/>
        </authorList>
    </citation>
    <scope>NUCLEOTIDE SEQUENCE [LARGE SCALE GENOMIC DNA]</scope>
    <source>
        <strain evidence="2">r\DH55</strain>
    </source>
</reference>
<reference evidence="3 4" key="3">
    <citation type="submission" date="2025-05" db="UniProtKB">
        <authorList>
            <consortium name="RefSeq"/>
        </authorList>
    </citation>
    <scope>IDENTIFICATION</scope>
    <source>
        <tissue evidence="3 4">Leaf</tissue>
    </source>
</reference>
<name>A0ABM0TRX5_CAMSA</name>
<dbReference type="Proteomes" id="UP000694864">
    <property type="component" value="Chromosome 9"/>
</dbReference>
<evidence type="ECO:0000256" key="1">
    <source>
        <dbReference type="SAM" id="MobiDB-lite"/>
    </source>
</evidence>
<feature type="region of interest" description="Disordered" evidence="1">
    <location>
        <begin position="83"/>
        <end position="125"/>
    </location>
</feature>
<protein>
    <submittedName>
        <fullName evidence="3 4">Uncharacterized protein LOC104714608 isoform X1</fullName>
    </submittedName>
</protein>
<evidence type="ECO:0000313" key="4">
    <source>
        <dbReference type="RefSeq" id="XP_010430338.1"/>
    </source>
</evidence>
<dbReference type="RefSeq" id="XP_010430337.1">
    <property type="nucleotide sequence ID" value="XM_010432035.2"/>
</dbReference>
<sequence length="174" mass="19747">MQFKRRCVTVYRDFPEGCGVPSRRISSSNAADEFLKQSVFQAHGYFPDIKEASSDPLETKTSRIDGLREDGLILESNGGFKYHQEEEGIGGERREDKQKNTSWVKNKALSSHNSTSFTQKKRKKTQVATGVVMDTSRRSIVLGLSAKPNCPWTHPKKRVRKAKNQVTLKSRLFL</sequence>
<gene>
    <name evidence="3 4" type="primary">LOC104714608</name>
</gene>
<organism evidence="2 4">
    <name type="scientific">Camelina sativa</name>
    <name type="common">False flax</name>
    <name type="synonym">Myagrum sativum</name>
    <dbReference type="NCBI Taxonomy" id="90675"/>
    <lineage>
        <taxon>Eukaryota</taxon>
        <taxon>Viridiplantae</taxon>
        <taxon>Streptophyta</taxon>
        <taxon>Embryophyta</taxon>
        <taxon>Tracheophyta</taxon>
        <taxon>Spermatophyta</taxon>
        <taxon>Magnoliopsida</taxon>
        <taxon>eudicotyledons</taxon>
        <taxon>Gunneridae</taxon>
        <taxon>Pentapetalae</taxon>
        <taxon>rosids</taxon>
        <taxon>malvids</taxon>
        <taxon>Brassicales</taxon>
        <taxon>Brassicaceae</taxon>
        <taxon>Camelineae</taxon>
        <taxon>Camelina</taxon>
    </lineage>
</organism>
<evidence type="ECO:0000313" key="2">
    <source>
        <dbReference type="Proteomes" id="UP000694864"/>
    </source>
</evidence>